<feature type="transmembrane region" description="Helical" evidence="2">
    <location>
        <begin position="273"/>
        <end position="293"/>
    </location>
</feature>
<keyword evidence="2" id="KW-0812">Transmembrane</keyword>
<feature type="transmembrane region" description="Helical" evidence="2">
    <location>
        <begin position="369"/>
        <end position="390"/>
    </location>
</feature>
<feature type="transmembrane region" description="Helical" evidence="2">
    <location>
        <begin position="109"/>
        <end position="126"/>
    </location>
</feature>
<dbReference type="EMBL" id="CP023510">
    <property type="protein sequence ID" value="ATF63927.1"/>
    <property type="molecule type" value="Genomic_DNA"/>
</dbReference>
<feature type="transmembrane region" description="Helical" evidence="2">
    <location>
        <begin position="402"/>
        <end position="421"/>
    </location>
</feature>
<dbReference type="Proteomes" id="UP000218628">
    <property type="component" value="Chromosome"/>
</dbReference>
<evidence type="ECO:0000256" key="1">
    <source>
        <dbReference type="SAM" id="MobiDB-lite"/>
    </source>
</evidence>
<proteinExistence type="predicted"/>
<evidence type="ECO:0000313" key="4">
    <source>
        <dbReference type="Proteomes" id="UP000218628"/>
    </source>
</evidence>
<name>A0A291DHP0_9MICC</name>
<dbReference type="AlphaFoldDB" id="A0A291DHP0"/>
<gene>
    <name evidence="3" type="ORF">CO690_01440</name>
</gene>
<reference evidence="4" key="1">
    <citation type="submission" date="2017-09" db="EMBL/GenBank/DDBJ databases">
        <title>FDA dAtabase for Regulatory Grade micrObial Sequences (FDA-ARGOS): Supporting development and validation of Infectious Disease Dx tests.</title>
        <authorList>
            <person name="Minogue T."/>
            <person name="Wolcott M."/>
            <person name="Wasieloski L."/>
            <person name="Aguilar W."/>
            <person name="Moore D."/>
            <person name="Tallon L."/>
            <person name="Sadzewicz L."/>
            <person name="Ott S."/>
            <person name="Zhao X."/>
            <person name="Nagaraj S."/>
            <person name="Vavikolanu K."/>
            <person name="Aluvathingal J."/>
            <person name="Nadendla S."/>
            <person name="Sichtig H."/>
        </authorList>
    </citation>
    <scope>NUCLEOTIDE SEQUENCE [LARGE SCALE GENOMIC DNA]</scope>
    <source>
        <strain evidence="4">FDAARGOS_369</strain>
    </source>
</reference>
<feature type="transmembrane region" description="Helical" evidence="2">
    <location>
        <begin position="70"/>
        <end position="88"/>
    </location>
</feature>
<feature type="compositionally biased region" description="Acidic residues" evidence="1">
    <location>
        <begin position="654"/>
        <end position="663"/>
    </location>
</feature>
<feature type="transmembrane region" description="Helical" evidence="2">
    <location>
        <begin position="138"/>
        <end position="158"/>
    </location>
</feature>
<organism evidence="3 4">
    <name type="scientific">Rothia mucilaginosa</name>
    <dbReference type="NCBI Taxonomy" id="43675"/>
    <lineage>
        <taxon>Bacteria</taxon>
        <taxon>Bacillati</taxon>
        <taxon>Actinomycetota</taxon>
        <taxon>Actinomycetes</taxon>
        <taxon>Micrococcales</taxon>
        <taxon>Micrococcaceae</taxon>
        <taxon>Rothia</taxon>
    </lineage>
</organism>
<feature type="transmembrane region" description="Helical" evidence="2">
    <location>
        <begin position="299"/>
        <end position="323"/>
    </location>
</feature>
<keyword evidence="2" id="KW-0472">Membrane</keyword>
<keyword evidence="2" id="KW-1133">Transmembrane helix</keyword>
<feature type="region of interest" description="Disordered" evidence="1">
    <location>
        <begin position="654"/>
        <end position="683"/>
    </location>
</feature>
<feature type="transmembrane region" description="Helical" evidence="2">
    <location>
        <begin position="595"/>
        <end position="614"/>
    </location>
</feature>
<feature type="transmembrane region" description="Helical" evidence="2">
    <location>
        <begin position="538"/>
        <end position="556"/>
    </location>
</feature>
<feature type="compositionally biased region" description="Basic and acidic residues" evidence="1">
    <location>
        <begin position="664"/>
        <end position="675"/>
    </location>
</feature>
<sequence>MELPKIELPKIELPKVELPNIDFPNIELPNLELPHLPQPKPRPVRTVTRRSLLFQEGFWRPRHYRPLKEHLPWLASVLPLFLMFCFYYERPGATWRERAGHLLRSTARFVNVALWLVLAAMALMTFRDAFVASLGTPQGAFTGLAAALGLGIVGWVLARRARELWELMKAISTQLIQTATSPDSRDLERIYARLDRQLDDLSSRSDAVGIIAHSQGGYLSYELLRRRAAAGKKPIRFFYGLGSGVVPISIIASDRNDIPGHLDAAGGYRNRAMLLWVSAVAAFSWLVEASLLFGPYRSLLHYAMLVPLALSVVPLVVSVPGTFKGRARIGRKSARDSASETPSAKSPADVRLADARLVNPYGTRAYVKWLIPLLFVHGVFMLYAVFMLLLAQLRVEGAVPELTAASVAFWGALILVLMMSVRSACHLYVRAYAPMLQDLDVADRCEISARGDSIGRSNITQPADVDVSFVTLPGPSVNSHMQYFDACSPVPLMLAHRLVPHMMPAGEQAQKAAAFTDIGAELNRGFARVKKWMRTMHYGLYAVLLLMLSVLLNVASPVSLSALTGLDTSHLHSEGFDRLVADAQQLREQAGSSDLLLWILVGIFVVEALLMMVLSPWTQRRLQRAFMMRKVDRTGQLSEFNPLPMVTALLGLDGEDEDAEDAEEHNPAGEKKQESKAGQSAVV</sequence>
<evidence type="ECO:0000256" key="2">
    <source>
        <dbReference type="SAM" id="Phobius"/>
    </source>
</evidence>
<evidence type="ECO:0000313" key="3">
    <source>
        <dbReference type="EMBL" id="ATF63927.1"/>
    </source>
</evidence>
<accession>A0A291DHP0</accession>
<protein>
    <submittedName>
        <fullName evidence="3">Aconitase</fullName>
    </submittedName>
</protein>